<organism evidence="1 2">
    <name type="scientific">Gigaspora margarita</name>
    <dbReference type="NCBI Taxonomy" id="4874"/>
    <lineage>
        <taxon>Eukaryota</taxon>
        <taxon>Fungi</taxon>
        <taxon>Fungi incertae sedis</taxon>
        <taxon>Mucoromycota</taxon>
        <taxon>Glomeromycotina</taxon>
        <taxon>Glomeromycetes</taxon>
        <taxon>Diversisporales</taxon>
        <taxon>Gigasporaceae</taxon>
        <taxon>Gigaspora</taxon>
    </lineage>
</organism>
<feature type="non-terminal residue" evidence="1">
    <location>
        <position position="1"/>
    </location>
</feature>
<gene>
    <name evidence="1" type="ORF">GMARGA_LOCUS46097</name>
</gene>
<evidence type="ECO:0000313" key="2">
    <source>
        <dbReference type="Proteomes" id="UP000789901"/>
    </source>
</evidence>
<dbReference type="Proteomes" id="UP000789901">
    <property type="component" value="Unassembled WGS sequence"/>
</dbReference>
<accession>A0ABN7XSJ0</accession>
<reference evidence="1 2" key="1">
    <citation type="submission" date="2021-06" db="EMBL/GenBank/DDBJ databases">
        <authorList>
            <person name="Kallberg Y."/>
            <person name="Tangrot J."/>
            <person name="Rosling A."/>
        </authorList>
    </citation>
    <scope>NUCLEOTIDE SEQUENCE [LARGE SCALE GENOMIC DNA]</scope>
    <source>
        <strain evidence="1 2">120-4 pot B 10/14</strain>
    </source>
</reference>
<dbReference type="EMBL" id="CAJVQB010168955">
    <property type="protein sequence ID" value="CAG8857276.1"/>
    <property type="molecule type" value="Genomic_DNA"/>
</dbReference>
<comment type="caution">
    <text evidence="1">The sequence shown here is derived from an EMBL/GenBank/DDBJ whole genome shotgun (WGS) entry which is preliminary data.</text>
</comment>
<protein>
    <submittedName>
        <fullName evidence="1">21515_t:CDS:1</fullName>
    </submittedName>
</protein>
<evidence type="ECO:0000313" key="1">
    <source>
        <dbReference type="EMBL" id="CAG8857276.1"/>
    </source>
</evidence>
<sequence>NSRLAANRMLMALKILSYIVGKLELDSPGGVERDEIVTEKTLIENTKKKRKIL</sequence>
<name>A0ABN7XSJ0_GIGMA</name>
<proteinExistence type="predicted"/>
<keyword evidence="2" id="KW-1185">Reference proteome</keyword>